<dbReference type="AlphaFoldDB" id="A0A3A2ZI83"/>
<dbReference type="InterPro" id="IPR025638">
    <property type="entry name" value="DUF4336"/>
</dbReference>
<sequence length="273" mass="31188">MPTQLYPTKPSRYMVIRNVTHNVVTMSLPFARFGRLKIGARGTLVKMESGSMAVFSPVTLTPEVRDTIEALGGTVKYIAALDIEHHLHLTPWKEAFPDAEIIAPEGLWEKRQSNPDAYKDAKFEHIITKENYRHHKISDEFDAEFEMEYVYGHPSRELVFLHKPSRTLIEADLLFNLPAREQYSKTPDGPSGILTKIANTFMSATPPATLHKRFAWYILANADKQAFIRSINRIDQWDFNRLIPCHGDVVESGAKGVFRTVMEWFIEAGKKDI</sequence>
<proteinExistence type="predicted"/>
<dbReference type="InterPro" id="IPR036866">
    <property type="entry name" value="RibonucZ/Hydroxyglut_hydro"/>
</dbReference>
<dbReference type="Gene3D" id="3.60.15.10">
    <property type="entry name" value="Ribonuclease Z/Hydroxyacylglutathione hydrolase-like"/>
    <property type="match status" value="1"/>
</dbReference>
<dbReference type="SUPFAM" id="SSF56281">
    <property type="entry name" value="Metallo-hydrolase/oxidoreductase"/>
    <property type="match status" value="1"/>
</dbReference>
<reference evidence="2" key="1">
    <citation type="submission" date="2017-02" db="EMBL/GenBank/DDBJ databases">
        <authorList>
            <person name="Tafer H."/>
            <person name="Lopandic K."/>
        </authorList>
    </citation>
    <scope>NUCLEOTIDE SEQUENCE [LARGE SCALE GENOMIC DNA]</scope>
    <source>
        <strain evidence="2">CBS 366.77</strain>
    </source>
</reference>
<comment type="caution">
    <text evidence="1">The sequence shown here is derived from an EMBL/GenBank/DDBJ whole genome shotgun (WGS) entry which is preliminary data.</text>
</comment>
<name>A0A3A2ZI83_9EURO</name>
<dbReference type="OrthoDB" id="421671at2759"/>
<gene>
    <name evidence="1" type="ORF">PHISCL_08612</name>
</gene>
<organism evidence="1 2">
    <name type="scientific">Aspergillus sclerotialis</name>
    <dbReference type="NCBI Taxonomy" id="2070753"/>
    <lineage>
        <taxon>Eukaryota</taxon>
        <taxon>Fungi</taxon>
        <taxon>Dikarya</taxon>
        <taxon>Ascomycota</taxon>
        <taxon>Pezizomycotina</taxon>
        <taxon>Eurotiomycetes</taxon>
        <taxon>Eurotiomycetidae</taxon>
        <taxon>Eurotiales</taxon>
        <taxon>Aspergillaceae</taxon>
        <taxon>Aspergillus</taxon>
        <taxon>Aspergillus subgen. Polypaecilum</taxon>
    </lineage>
</organism>
<dbReference type="PANTHER" id="PTHR33835">
    <property type="entry name" value="YALI0C07656P"/>
    <property type="match status" value="1"/>
</dbReference>
<evidence type="ECO:0008006" key="3">
    <source>
        <dbReference type="Google" id="ProtNLM"/>
    </source>
</evidence>
<accession>A0A3A2ZI83</accession>
<dbReference type="PANTHER" id="PTHR33835:SF1">
    <property type="entry name" value="METALLO-BETA-LACTAMASE DOMAIN-CONTAINING PROTEIN"/>
    <property type="match status" value="1"/>
</dbReference>
<evidence type="ECO:0000313" key="1">
    <source>
        <dbReference type="EMBL" id="RJE19054.1"/>
    </source>
</evidence>
<dbReference type="EMBL" id="MVGC01000456">
    <property type="protein sequence ID" value="RJE19054.1"/>
    <property type="molecule type" value="Genomic_DNA"/>
</dbReference>
<dbReference type="Pfam" id="PF14234">
    <property type="entry name" value="DUF4336"/>
    <property type="match status" value="1"/>
</dbReference>
<keyword evidence="2" id="KW-1185">Reference proteome</keyword>
<dbReference type="Proteomes" id="UP000266188">
    <property type="component" value="Unassembled WGS sequence"/>
</dbReference>
<protein>
    <recommendedName>
        <fullName evidence="3">Nuclear protein Qri2/Nse4</fullName>
    </recommendedName>
</protein>
<evidence type="ECO:0000313" key="2">
    <source>
        <dbReference type="Proteomes" id="UP000266188"/>
    </source>
</evidence>